<dbReference type="AlphaFoldDB" id="T0Y8X3"/>
<evidence type="ECO:0000313" key="2">
    <source>
        <dbReference type="EMBL" id="EQD38120.1"/>
    </source>
</evidence>
<accession>T0Y8X3</accession>
<name>T0Y8X3_9ZZZZ</name>
<protein>
    <submittedName>
        <fullName evidence="1">Transcriptional modulator of MazE/toxin, MazF</fullName>
    </submittedName>
</protein>
<dbReference type="Pfam" id="PF02452">
    <property type="entry name" value="PemK_toxin"/>
    <property type="match status" value="1"/>
</dbReference>
<dbReference type="GO" id="GO:0003677">
    <property type="term" value="F:DNA binding"/>
    <property type="evidence" value="ECO:0007669"/>
    <property type="project" value="InterPro"/>
</dbReference>
<dbReference type="Gene3D" id="2.30.30.110">
    <property type="match status" value="1"/>
</dbReference>
<dbReference type="InterPro" id="IPR011067">
    <property type="entry name" value="Plasmid_toxin/cell-grow_inhib"/>
</dbReference>
<reference evidence="1" key="1">
    <citation type="submission" date="2013-08" db="EMBL/GenBank/DDBJ databases">
        <authorList>
            <person name="Mendez C."/>
            <person name="Richter M."/>
            <person name="Ferrer M."/>
            <person name="Sanchez J."/>
        </authorList>
    </citation>
    <scope>NUCLEOTIDE SEQUENCE</scope>
</reference>
<dbReference type="InterPro" id="IPR003477">
    <property type="entry name" value="PemK-like"/>
</dbReference>
<dbReference type="EMBL" id="AUZY01010618">
    <property type="protein sequence ID" value="EQD38120.1"/>
    <property type="molecule type" value="Genomic_DNA"/>
</dbReference>
<evidence type="ECO:0000313" key="1">
    <source>
        <dbReference type="EMBL" id="EQD28282.1"/>
    </source>
</evidence>
<comment type="caution">
    <text evidence="1">The sequence shown here is derived from an EMBL/GenBank/DDBJ whole genome shotgun (WGS) entry which is preliminary data.</text>
</comment>
<dbReference type="SUPFAM" id="SSF50118">
    <property type="entry name" value="Cell growth inhibitor/plasmid maintenance toxic component"/>
    <property type="match status" value="1"/>
</dbReference>
<reference evidence="1" key="2">
    <citation type="journal article" date="2014" name="ISME J.">
        <title>Microbial stratification in low pH oxic and suboxic macroscopic growths along an acid mine drainage.</title>
        <authorList>
            <person name="Mendez-Garcia C."/>
            <person name="Mesa V."/>
            <person name="Sprenger R.R."/>
            <person name="Richter M."/>
            <person name="Diez M.S."/>
            <person name="Solano J."/>
            <person name="Bargiela R."/>
            <person name="Golyshina O.V."/>
            <person name="Manteca A."/>
            <person name="Ramos J.L."/>
            <person name="Gallego J.R."/>
            <person name="Llorente I."/>
            <person name="Martins Dos Santos V.A."/>
            <person name="Jensen O.N."/>
            <person name="Pelaez A.I."/>
            <person name="Sanchez J."/>
            <person name="Ferrer M."/>
        </authorList>
    </citation>
    <scope>NUCLEOTIDE SEQUENCE</scope>
</reference>
<proteinExistence type="predicted"/>
<organism evidence="1">
    <name type="scientific">mine drainage metagenome</name>
    <dbReference type="NCBI Taxonomy" id="410659"/>
    <lineage>
        <taxon>unclassified sequences</taxon>
        <taxon>metagenomes</taxon>
        <taxon>ecological metagenomes</taxon>
    </lineage>
</organism>
<sequence length="114" mass="12271">MGFERYAVVRVPFPFTDRNASKNRPALVLSDDAAFNTPAGHSVMAMITTAANPPWPLDCPITDLAAVGLPSRSLVRFKLFTLDHRLVRGVLGALATVDADAVNACMLRLFACPS</sequence>
<dbReference type="EMBL" id="AUZX01015694">
    <property type="protein sequence ID" value="EQD28282.1"/>
    <property type="molecule type" value="Genomic_DNA"/>
</dbReference>
<gene>
    <name evidence="1" type="ORF">B1A_21232</name>
    <name evidence="2" type="ORF">B1B_15965</name>
</gene>